<comment type="caution">
    <text evidence="1">The sequence shown here is derived from an EMBL/GenBank/DDBJ whole genome shotgun (WGS) entry which is preliminary data.</text>
</comment>
<protein>
    <recommendedName>
        <fullName evidence="3">Antitoxin</fullName>
    </recommendedName>
</protein>
<dbReference type="EMBL" id="PFJI01000146">
    <property type="protein sequence ID" value="PIX71987.1"/>
    <property type="molecule type" value="Genomic_DNA"/>
</dbReference>
<dbReference type="Pfam" id="PF12441">
    <property type="entry name" value="CopG_antitoxin"/>
    <property type="match status" value="1"/>
</dbReference>
<proteinExistence type="predicted"/>
<evidence type="ECO:0008006" key="3">
    <source>
        <dbReference type="Google" id="ProtNLM"/>
    </source>
</evidence>
<name>A0A2M7LV74_9BACT</name>
<dbReference type="Proteomes" id="UP000229708">
    <property type="component" value="Unassembled WGS sequence"/>
</dbReference>
<sequence length="95" mass="11159">MKIKDMKLTKEEKQILKDVESGKYISEGIIEEERKRLQLIAQNTIQLRKTKNVNIRIREDDLNKLRAKAQASGIPYQTMISVLIRQYTSDKLQIQ</sequence>
<feature type="non-terminal residue" evidence="1">
    <location>
        <position position="95"/>
    </location>
</feature>
<organism evidence="1 2">
    <name type="scientific">Candidatus Roizmanbacteria bacterium CG_4_10_14_3_um_filter_33_21</name>
    <dbReference type="NCBI Taxonomy" id="1974830"/>
    <lineage>
        <taxon>Bacteria</taxon>
        <taxon>Candidatus Roizmaniibacteriota</taxon>
    </lineage>
</organism>
<reference evidence="2" key="1">
    <citation type="submission" date="2017-09" db="EMBL/GenBank/DDBJ databases">
        <title>Depth-based differentiation of microbial function through sediment-hosted aquifers and enrichment of novel symbionts in the deep terrestrial subsurface.</title>
        <authorList>
            <person name="Probst A.J."/>
            <person name="Ladd B."/>
            <person name="Jarett J.K."/>
            <person name="Geller-Mcgrath D.E."/>
            <person name="Sieber C.M.K."/>
            <person name="Emerson J.B."/>
            <person name="Anantharaman K."/>
            <person name="Thomas B.C."/>
            <person name="Malmstrom R."/>
            <person name="Stieglmeier M."/>
            <person name="Klingl A."/>
            <person name="Woyke T."/>
            <person name="Ryan C.M."/>
            <person name="Banfield J.F."/>
        </authorList>
    </citation>
    <scope>NUCLEOTIDE SEQUENCE [LARGE SCALE GENOMIC DNA]</scope>
</reference>
<evidence type="ECO:0000313" key="2">
    <source>
        <dbReference type="Proteomes" id="UP000229708"/>
    </source>
</evidence>
<accession>A0A2M7LV74</accession>
<dbReference type="AlphaFoldDB" id="A0A2M7LV74"/>
<gene>
    <name evidence="1" type="ORF">COZ39_03365</name>
</gene>
<evidence type="ECO:0000313" key="1">
    <source>
        <dbReference type="EMBL" id="PIX71987.1"/>
    </source>
</evidence>
<dbReference type="InterPro" id="IPR022148">
    <property type="entry name" value="CopG_antitoxin"/>
</dbReference>